<dbReference type="EC" id="2.5.1.3" evidence="9"/>
<proteinExistence type="inferred from homology"/>
<evidence type="ECO:0000256" key="3">
    <source>
        <dbReference type="ARBA" id="ARBA00022723"/>
    </source>
</evidence>
<evidence type="ECO:0000256" key="4">
    <source>
        <dbReference type="ARBA" id="ARBA00022842"/>
    </source>
</evidence>
<dbReference type="Pfam" id="PF02581">
    <property type="entry name" value="TMP-TENI"/>
    <property type="match status" value="1"/>
</dbReference>
<keyword evidence="10" id="KW-0472">Membrane</keyword>
<dbReference type="CDD" id="cd00564">
    <property type="entry name" value="TMP_TenI"/>
    <property type="match status" value="1"/>
</dbReference>
<evidence type="ECO:0000256" key="1">
    <source>
        <dbReference type="ARBA" id="ARBA00005165"/>
    </source>
</evidence>
<sequence>MCPPKSKEPEIHLISGGGTLMDSFILIAAAVRPFVDYIHLREKTRTAEELYKAVEKMRSLGIPLEQIVVNDRLDVALASGAGGVQLAGHSLPTPAARKLSQSLRIGRSVHSPDEAAAAAGEGADYCLFGHVYASASKPGLPGRGLDRLAETVRACPVPVIAIGGIEPGNAGQVISRGAAGIAVLSGICGASDPVASAKSYRAAVRAAAQEAGYERR</sequence>
<dbReference type="GO" id="GO:0004789">
    <property type="term" value="F:thiamine-phosphate diphosphorylase activity"/>
    <property type="evidence" value="ECO:0007669"/>
    <property type="project" value="UniProtKB-UniRule"/>
</dbReference>
<evidence type="ECO:0000256" key="5">
    <source>
        <dbReference type="ARBA" id="ARBA00022977"/>
    </source>
</evidence>
<evidence type="ECO:0000313" key="13">
    <source>
        <dbReference type="Proteomes" id="UP000034189"/>
    </source>
</evidence>
<gene>
    <name evidence="9" type="primary">thiE</name>
    <name evidence="12" type="ORF">VK70_05440</name>
</gene>
<dbReference type="PANTHER" id="PTHR20857:SF22">
    <property type="entry name" value="THIAZOLE TAUTOMERASE"/>
    <property type="match status" value="1"/>
</dbReference>
<dbReference type="GO" id="GO:0005737">
    <property type="term" value="C:cytoplasm"/>
    <property type="evidence" value="ECO:0007669"/>
    <property type="project" value="TreeGrafter"/>
</dbReference>
<dbReference type="EMBL" id="CP011114">
    <property type="protein sequence ID" value="AKG34092.1"/>
    <property type="molecule type" value="Genomic_DNA"/>
</dbReference>
<reference evidence="12 13" key="2">
    <citation type="journal article" date="2016" name="Genome Announc.">
        <title>Genome Sequence of a Gram-Positive Diazotroph, Paenibacillus durus Type Strain ATCC 35681.</title>
        <authorList>
            <person name="Halim M.A."/>
            <person name="Rahman A.Y."/>
            <person name="Sim K.S."/>
            <person name="Yam H.C."/>
            <person name="Rahim A.A."/>
            <person name="Ghazali A.H."/>
            <person name="Najimudin N."/>
        </authorList>
    </citation>
    <scope>NUCLEOTIDE SEQUENCE [LARGE SCALE GENOMIC DNA]</scope>
    <source>
        <strain evidence="12 13">ATCC 35681</strain>
    </source>
</reference>
<feature type="binding site" evidence="9">
    <location>
        <begin position="184"/>
        <end position="185"/>
    </location>
    <ligand>
        <name>2-[(2R,5Z)-2-carboxy-4-methylthiazol-5(2H)-ylidene]ethyl phosphate</name>
        <dbReference type="ChEBI" id="CHEBI:62899"/>
    </ligand>
</feature>
<evidence type="ECO:0000259" key="11">
    <source>
        <dbReference type="Pfam" id="PF02581"/>
    </source>
</evidence>
<reference evidence="12 13" key="1">
    <citation type="submission" date="2015-03" db="EMBL/GenBank/DDBJ databases">
        <authorList>
            <person name="Abdul Halim M."/>
        </authorList>
    </citation>
    <scope>NUCLEOTIDE SEQUENCE [LARGE SCALE GENOMIC DNA]</scope>
    <source>
        <strain evidence="12 13">ATCC 35681</strain>
    </source>
</reference>
<feature type="binding site" evidence="9">
    <location>
        <position position="164"/>
    </location>
    <ligand>
        <name>2-[(2R,5Z)-2-carboxy-4-methylthiazol-5(2H)-ylidene]ethyl phosphate</name>
        <dbReference type="ChEBI" id="CHEBI:62899"/>
    </ligand>
</feature>
<dbReference type="Gene3D" id="3.20.20.70">
    <property type="entry name" value="Aldolase class I"/>
    <property type="match status" value="1"/>
</dbReference>
<dbReference type="PANTHER" id="PTHR20857">
    <property type="entry name" value="THIAMINE-PHOSPHATE PYROPHOSPHORYLASE"/>
    <property type="match status" value="1"/>
</dbReference>
<dbReference type="SMR" id="A0A0F7F7H7"/>
<dbReference type="InterPro" id="IPR013785">
    <property type="entry name" value="Aldolase_TIM"/>
</dbReference>
<dbReference type="HOGENOM" id="CLU_018272_3_4_9"/>
<comment type="catalytic activity">
    <reaction evidence="7 9">
        <text>2-(2-carboxy-4-methylthiazol-5-yl)ethyl phosphate + 4-amino-2-methyl-5-(diphosphooxymethyl)pyrimidine + 2 H(+) = thiamine phosphate + CO2 + diphosphate</text>
        <dbReference type="Rhea" id="RHEA:47848"/>
        <dbReference type="ChEBI" id="CHEBI:15378"/>
        <dbReference type="ChEBI" id="CHEBI:16526"/>
        <dbReference type="ChEBI" id="CHEBI:33019"/>
        <dbReference type="ChEBI" id="CHEBI:37575"/>
        <dbReference type="ChEBI" id="CHEBI:57841"/>
        <dbReference type="ChEBI" id="CHEBI:62890"/>
        <dbReference type="EC" id="2.5.1.3"/>
    </reaction>
</comment>
<keyword evidence="5 9" id="KW-0784">Thiamine biosynthesis</keyword>
<evidence type="ECO:0000256" key="6">
    <source>
        <dbReference type="ARBA" id="ARBA00047334"/>
    </source>
</evidence>
<feature type="binding site" evidence="9">
    <location>
        <position position="137"/>
    </location>
    <ligand>
        <name>4-amino-2-methyl-5-(diphosphooxymethyl)pyrimidine</name>
        <dbReference type="ChEBI" id="CHEBI:57841"/>
    </ligand>
</feature>
<comment type="catalytic activity">
    <reaction evidence="6 9">
        <text>4-methyl-5-(2-phosphooxyethyl)-thiazole + 4-amino-2-methyl-5-(diphosphooxymethyl)pyrimidine + H(+) = thiamine phosphate + diphosphate</text>
        <dbReference type="Rhea" id="RHEA:22328"/>
        <dbReference type="ChEBI" id="CHEBI:15378"/>
        <dbReference type="ChEBI" id="CHEBI:33019"/>
        <dbReference type="ChEBI" id="CHEBI:37575"/>
        <dbReference type="ChEBI" id="CHEBI:57841"/>
        <dbReference type="ChEBI" id="CHEBI:58296"/>
        <dbReference type="EC" id="2.5.1.3"/>
    </reaction>
</comment>
<dbReference type="GO" id="GO:0009228">
    <property type="term" value="P:thiamine biosynthetic process"/>
    <property type="evidence" value="ECO:0007669"/>
    <property type="project" value="UniProtKB-KW"/>
</dbReference>
<dbReference type="SUPFAM" id="SSF51391">
    <property type="entry name" value="Thiamin phosphate synthase"/>
    <property type="match status" value="1"/>
</dbReference>
<keyword evidence="10" id="KW-0812">Transmembrane</keyword>
<comment type="pathway">
    <text evidence="1 9">Cofactor biosynthesis; thiamine diphosphate biosynthesis; thiamine phosphate from 4-amino-2-methyl-5-diphosphomethylpyrimidine and 4-methyl-5-(2-phosphoethyl)-thiazole: step 1/1.</text>
</comment>
<comment type="similarity">
    <text evidence="9">Belongs to the thiamine-phosphate synthase family.</text>
</comment>
<keyword evidence="2 9" id="KW-0808">Transferase</keyword>
<dbReference type="InterPro" id="IPR022998">
    <property type="entry name" value="ThiamineP_synth_TenI"/>
</dbReference>
<evidence type="ECO:0000256" key="9">
    <source>
        <dbReference type="HAMAP-Rule" id="MF_00097"/>
    </source>
</evidence>
<evidence type="ECO:0000256" key="7">
    <source>
        <dbReference type="ARBA" id="ARBA00047851"/>
    </source>
</evidence>
<feature type="binding site" evidence="9">
    <location>
        <position position="71"/>
    </location>
    <ligand>
        <name>Mg(2+)</name>
        <dbReference type="ChEBI" id="CHEBI:18420"/>
    </ligand>
</feature>
<feature type="domain" description="Thiamine phosphate synthase/TenI" evidence="11">
    <location>
        <begin position="23"/>
        <end position="187"/>
    </location>
</feature>
<accession>A0A0F7F7H7</accession>
<name>A0A0F7F7H7_PAEDU</name>
<dbReference type="UniPathway" id="UPA00060">
    <property type="reaction ID" value="UER00141"/>
</dbReference>
<dbReference type="PATRIC" id="fig|1333534.5.peg.1196"/>
<dbReference type="OrthoDB" id="9815348at2"/>
<evidence type="ECO:0000256" key="10">
    <source>
        <dbReference type="SAM" id="Phobius"/>
    </source>
</evidence>
<dbReference type="GO" id="GO:0000287">
    <property type="term" value="F:magnesium ion binding"/>
    <property type="evidence" value="ECO:0007669"/>
    <property type="project" value="UniProtKB-UniRule"/>
</dbReference>
<dbReference type="InterPro" id="IPR034291">
    <property type="entry name" value="TMP_synthase"/>
</dbReference>
<dbReference type="InterPro" id="IPR036206">
    <property type="entry name" value="ThiamineP_synth_sf"/>
</dbReference>
<dbReference type="AlphaFoldDB" id="A0A0F7F7H7"/>
<feature type="binding site" evidence="9">
    <location>
        <begin position="134"/>
        <end position="136"/>
    </location>
    <ligand>
        <name>2-[(2R,5Z)-2-carboxy-4-methylthiazol-5(2H)-ylidene]ethyl phosphate</name>
        <dbReference type="ChEBI" id="CHEBI:62899"/>
    </ligand>
</feature>
<feature type="binding site" evidence="9">
    <location>
        <position position="108"/>
    </location>
    <ligand>
        <name>4-amino-2-methyl-5-(diphosphooxymethyl)pyrimidine</name>
        <dbReference type="ChEBI" id="CHEBI:57841"/>
    </ligand>
</feature>
<comment type="cofactor">
    <cofactor evidence="9">
        <name>Mg(2+)</name>
        <dbReference type="ChEBI" id="CHEBI:18420"/>
    </cofactor>
    <text evidence="9">Binds 1 Mg(2+) ion per subunit.</text>
</comment>
<protein>
    <recommendedName>
        <fullName evidence="9">Thiamine-phosphate synthase</fullName>
        <shortName evidence="9">TP synthase</shortName>
        <shortName evidence="9">TPS</shortName>
        <ecNumber evidence="9">2.5.1.3</ecNumber>
    </recommendedName>
    <alternativeName>
        <fullName evidence="9">Thiamine-phosphate pyrophosphorylase</fullName>
        <shortName evidence="9">TMP pyrophosphorylase</shortName>
        <shortName evidence="9">TMP-PPase</shortName>
    </alternativeName>
</protein>
<comment type="function">
    <text evidence="9">Condenses 4-methyl-5-(beta-hydroxyethyl)thiazole monophosphate (THZ-P) and 2-methyl-4-amino-5-hydroxymethyl pyrimidine pyrophosphate (HMP-PP) to form thiamine monophosphate (TMP).</text>
</comment>
<comment type="catalytic activity">
    <reaction evidence="8 9">
        <text>2-[(2R,5Z)-2-carboxy-4-methylthiazol-5(2H)-ylidene]ethyl phosphate + 4-amino-2-methyl-5-(diphosphooxymethyl)pyrimidine + 2 H(+) = thiamine phosphate + CO2 + diphosphate</text>
        <dbReference type="Rhea" id="RHEA:47844"/>
        <dbReference type="ChEBI" id="CHEBI:15378"/>
        <dbReference type="ChEBI" id="CHEBI:16526"/>
        <dbReference type="ChEBI" id="CHEBI:33019"/>
        <dbReference type="ChEBI" id="CHEBI:37575"/>
        <dbReference type="ChEBI" id="CHEBI:57841"/>
        <dbReference type="ChEBI" id="CHEBI:62899"/>
        <dbReference type="EC" id="2.5.1.3"/>
    </reaction>
</comment>
<dbReference type="GO" id="GO:0009229">
    <property type="term" value="P:thiamine diphosphate biosynthetic process"/>
    <property type="evidence" value="ECO:0007669"/>
    <property type="project" value="UniProtKB-UniRule"/>
</dbReference>
<feature type="transmembrane region" description="Helical" evidence="10">
    <location>
        <begin position="12"/>
        <end position="35"/>
    </location>
</feature>
<keyword evidence="4 9" id="KW-0460">Magnesium</keyword>
<keyword evidence="10" id="KW-1133">Transmembrane helix</keyword>
<feature type="binding site" evidence="9">
    <location>
        <position position="70"/>
    </location>
    <ligand>
        <name>4-amino-2-methyl-5-(diphosphooxymethyl)pyrimidine</name>
        <dbReference type="ChEBI" id="CHEBI:57841"/>
    </ligand>
</feature>
<keyword evidence="3 9" id="KW-0479">Metal-binding</keyword>
<evidence type="ECO:0000256" key="8">
    <source>
        <dbReference type="ARBA" id="ARBA00047883"/>
    </source>
</evidence>
<evidence type="ECO:0000313" key="12">
    <source>
        <dbReference type="EMBL" id="AKG34092.1"/>
    </source>
</evidence>
<comment type="caution">
    <text evidence="9">Lacks conserved residue(s) required for the propagation of feature annotation.</text>
</comment>
<dbReference type="HAMAP" id="MF_00097">
    <property type="entry name" value="TMP_synthase"/>
    <property type="match status" value="1"/>
</dbReference>
<organism evidence="12 13">
    <name type="scientific">Paenibacillus durus ATCC 35681</name>
    <dbReference type="NCBI Taxonomy" id="1333534"/>
    <lineage>
        <taxon>Bacteria</taxon>
        <taxon>Bacillati</taxon>
        <taxon>Bacillota</taxon>
        <taxon>Bacilli</taxon>
        <taxon>Bacillales</taxon>
        <taxon>Paenibacillaceae</taxon>
        <taxon>Paenibacillus</taxon>
    </lineage>
</organism>
<evidence type="ECO:0000256" key="2">
    <source>
        <dbReference type="ARBA" id="ARBA00022679"/>
    </source>
</evidence>
<dbReference type="Proteomes" id="UP000034189">
    <property type="component" value="Chromosome"/>
</dbReference>
<dbReference type="RefSeq" id="WP_025699378.1">
    <property type="nucleotide sequence ID" value="NZ_ASQQ01000673.1"/>
</dbReference>